<dbReference type="PANTHER" id="PTHR11516:SF60">
    <property type="entry name" value="PYRUVATE DEHYDROGENASE E1 COMPONENT SUBUNIT ALPHA"/>
    <property type="match status" value="1"/>
</dbReference>
<dbReference type="InterPro" id="IPR050642">
    <property type="entry name" value="PDH_E1_Alpha_Subunit"/>
</dbReference>
<comment type="cofactor">
    <cofactor evidence="1">
        <name>thiamine diphosphate</name>
        <dbReference type="ChEBI" id="CHEBI:58937"/>
    </cofactor>
</comment>
<name>A0A6J6RKK0_9ZZZZ</name>
<dbReference type="EMBL" id="CAEZYI010000045">
    <property type="protein sequence ID" value="CAB4722688.1"/>
    <property type="molecule type" value="Genomic_DNA"/>
</dbReference>
<evidence type="ECO:0000313" key="5">
    <source>
        <dbReference type="EMBL" id="CAB4722688.1"/>
    </source>
</evidence>
<evidence type="ECO:0000256" key="3">
    <source>
        <dbReference type="ARBA" id="ARBA00023052"/>
    </source>
</evidence>
<dbReference type="InterPro" id="IPR001017">
    <property type="entry name" value="DH_E1"/>
</dbReference>
<evidence type="ECO:0000256" key="2">
    <source>
        <dbReference type="ARBA" id="ARBA00023002"/>
    </source>
</evidence>
<protein>
    <submittedName>
        <fullName evidence="5">Unannotated protein</fullName>
    </submittedName>
</protein>
<proteinExistence type="predicted"/>
<evidence type="ECO:0000256" key="1">
    <source>
        <dbReference type="ARBA" id="ARBA00001964"/>
    </source>
</evidence>
<reference evidence="5" key="1">
    <citation type="submission" date="2020-05" db="EMBL/GenBank/DDBJ databases">
        <authorList>
            <person name="Chiriac C."/>
            <person name="Salcher M."/>
            <person name="Ghai R."/>
            <person name="Kavagutti S V."/>
        </authorList>
    </citation>
    <scope>NUCLEOTIDE SEQUENCE</scope>
</reference>
<keyword evidence="2" id="KW-0560">Oxidoreductase</keyword>
<dbReference type="PANTHER" id="PTHR11516">
    <property type="entry name" value="PYRUVATE DEHYDROGENASE E1 COMPONENT, ALPHA SUBUNIT BACTERIAL AND ORGANELLAR"/>
    <property type="match status" value="1"/>
</dbReference>
<dbReference type="CDD" id="cd02000">
    <property type="entry name" value="TPP_E1_PDC_ADC_BCADC"/>
    <property type="match status" value="1"/>
</dbReference>
<dbReference type="GO" id="GO:0004739">
    <property type="term" value="F:pyruvate dehydrogenase (acetyl-transferring) activity"/>
    <property type="evidence" value="ECO:0007669"/>
    <property type="project" value="TreeGrafter"/>
</dbReference>
<organism evidence="5">
    <name type="scientific">freshwater metagenome</name>
    <dbReference type="NCBI Taxonomy" id="449393"/>
    <lineage>
        <taxon>unclassified sequences</taxon>
        <taxon>metagenomes</taxon>
        <taxon>ecological metagenomes</taxon>
    </lineage>
</organism>
<accession>A0A6J6RKK0</accession>
<gene>
    <name evidence="5" type="ORF">UFOPK2662_00836</name>
</gene>
<evidence type="ECO:0000259" key="4">
    <source>
        <dbReference type="Pfam" id="PF00676"/>
    </source>
</evidence>
<dbReference type="AlphaFoldDB" id="A0A6J6RKK0"/>
<dbReference type="Pfam" id="PF00676">
    <property type="entry name" value="E1_dh"/>
    <property type="match status" value="1"/>
</dbReference>
<dbReference type="Gene3D" id="3.40.50.970">
    <property type="match status" value="1"/>
</dbReference>
<keyword evidence="3" id="KW-0786">Thiamine pyrophosphate</keyword>
<dbReference type="SUPFAM" id="SSF52518">
    <property type="entry name" value="Thiamin diphosphate-binding fold (THDP-binding)"/>
    <property type="match status" value="1"/>
</dbReference>
<dbReference type="InterPro" id="IPR029061">
    <property type="entry name" value="THDP-binding"/>
</dbReference>
<sequence length="324" mass="35030">MDTLKANLELFEKMVLIRTFEETVQSLFQKGAIVGTTHLYSGQEAVATGFASALQPQDLVAATYRGHGHALATGVTPQSLMDEMLGRLTGVCGGRSGSMNVIDLEHRLIGCFGIIGGSIGAATGAAIALARRNGVAIAYFGDGAINQAYFYECLNFAAVRKLPVIFVCENNLYGEYTPWEDVTAGQIRARAEALEVKSETIDGNDVWAVQKAALASFDYARNGNGPVFIEALTYRFVGHSRSDPGKYRKPGELDAWKLRDPLIIARKRLVEEFGFSPQEVDAAEAGVKKRMEEVREQSLKAPSPGLKKLGSEFMELKRTGGGGA</sequence>
<dbReference type="GO" id="GO:0006086">
    <property type="term" value="P:pyruvate decarboxylation to acetyl-CoA"/>
    <property type="evidence" value="ECO:0007669"/>
    <property type="project" value="TreeGrafter"/>
</dbReference>
<feature type="domain" description="Dehydrogenase E1 component" evidence="4">
    <location>
        <begin position="12"/>
        <end position="304"/>
    </location>
</feature>